<dbReference type="AlphaFoldDB" id="A0AAV6ILB7"/>
<dbReference type="GO" id="GO:0016020">
    <property type="term" value="C:membrane"/>
    <property type="evidence" value="ECO:0007669"/>
    <property type="project" value="UniProtKB-SubCell"/>
</dbReference>
<dbReference type="InterPro" id="IPR029058">
    <property type="entry name" value="AB_hydrolase_fold"/>
</dbReference>
<dbReference type="PANTHER" id="PTHR22778:SF52">
    <property type="entry name" value="SERINE HYDROLASE FSH DOMAIN-CONTAINING PROTEIN"/>
    <property type="match status" value="1"/>
</dbReference>
<comment type="caution">
    <text evidence="5">The sequence shown here is derived from an EMBL/GenBank/DDBJ whole genome shotgun (WGS) entry which is preliminary data.</text>
</comment>
<evidence type="ECO:0000313" key="5">
    <source>
        <dbReference type="EMBL" id="KAG5529496.1"/>
    </source>
</evidence>
<dbReference type="InterPro" id="IPR025287">
    <property type="entry name" value="WAK_GUB"/>
</dbReference>
<evidence type="ECO:0000256" key="2">
    <source>
        <dbReference type="ARBA" id="ARBA00022729"/>
    </source>
</evidence>
<gene>
    <name evidence="5" type="ORF">RHGRI_030028</name>
</gene>
<evidence type="ECO:0000313" key="6">
    <source>
        <dbReference type="Proteomes" id="UP000823749"/>
    </source>
</evidence>
<keyword evidence="2" id="KW-0732">Signal</keyword>
<feature type="domain" description="Wall-associated receptor kinase galacturonan-binding" evidence="4">
    <location>
        <begin position="24"/>
        <end position="91"/>
    </location>
</feature>
<dbReference type="PANTHER" id="PTHR22778">
    <property type="entry name" value="OVARIAN CANCER GENE-2 PROTEIN-RELATED"/>
    <property type="match status" value="1"/>
</dbReference>
<dbReference type="Pfam" id="PF13947">
    <property type="entry name" value="GUB_WAK_bind"/>
    <property type="match status" value="1"/>
</dbReference>
<dbReference type="Proteomes" id="UP000823749">
    <property type="component" value="Chromosome 10"/>
</dbReference>
<dbReference type="InterPro" id="IPR005645">
    <property type="entry name" value="FSH-like_dom"/>
</dbReference>
<sequence>MASQKSWSAGVGAQADNRDRDVKCQPKRCRAEGPEIRFPFWLKDRQPDRCGYGPDFALTCSPTETKETLLDNNPFSVKVVVKEINYNCQLISYKLSDVAIPICFVFNDSCEGNQQTGLDYSEVYNFEECLNFIEDFMIKHGPFDGLMGFSQGGILSAALPGMQSDGVAITKVPKIKYLIIMSGGKLGGAGSKFWEADFFKESGIELLDAFVDPLVIHHQKGHTIARLDEKGLMTMLSFIEKIEKM</sequence>
<reference evidence="5" key="1">
    <citation type="submission" date="2020-08" db="EMBL/GenBank/DDBJ databases">
        <title>Plant Genome Project.</title>
        <authorList>
            <person name="Zhang R.-G."/>
        </authorList>
    </citation>
    <scope>NUCLEOTIDE SEQUENCE</scope>
    <source>
        <strain evidence="5">WSP0</strain>
        <tissue evidence="5">Leaf</tissue>
    </source>
</reference>
<feature type="domain" description="Serine hydrolase" evidence="3">
    <location>
        <begin position="120"/>
        <end position="189"/>
    </location>
</feature>
<evidence type="ECO:0000256" key="1">
    <source>
        <dbReference type="ARBA" id="ARBA00004167"/>
    </source>
</evidence>
<keyword evidence="6" id="KW-1185">Reference proteome</keyword>
<proteinExistence type="predicted"/>
<comment type="subcellular location">
    <subcellularLocation>
        <location evidence="1">Membrane</location>
        <topology evidence="1">Single-pass membrane protein</topology>
    </subcellularLocation>
</comment>
<organism evidence="5 6">
    <name type="scientific">Rhododendron griersonianum</name>
    <dbReference type="NCBI Taxonomy" id="479676"/>
    <lineage>
        <taxon>Eukaryota</taxon>
        <taxon>Viridiplantae</taxon>
        <taxon>Streptophyta</taxon>
        <taxon>Embryophyta</taxon>
        <taxon>Tracheophyta</taxon>
        <taxon>Spermatophyta</taxon>
        <taxon>Magnoliopsida</taxon>
        <taxon>eudicotyledons</taxon>
        <taxon>Gunneridae</taxon>
        <taxon>Pentapetalae</taxon>
        <taxon>asterids</taxon>
        <taxon>Ericales</taxon>
        <taxon>Ericaceae</taxon>
        <taxon>Ericoideae</taxon>
        <taxon>Rhodoreae</taxon>
        <taxon>Rhododendron</taxon>
    </lineage>
</organism>
<evidence type="ECO:0008006" key="7">
    <source>
        <dbReference type="Google" id="ProtNLM"/>
    </source>
</evidence>
<dbReference type="GO" id="GO:0030247">
    <property type="term" value="F:polysaccharide binding"/>
    <property type="evidence" value="ECO:0007669"/>
    <property type="project" value="InterPro"/>
</dbReference>
<accession>A0AAV6ILB7</accession>
<name>A0AAV6ILB7_9ERIC</name>
<dbReference type="EMBL" id="JACTNZ010000010">
    <property type="protein sequence ID" value="KAG5529496.1"/>
    <property type="molecule type" value="Genomic_DNA"/>
</dbReference>
<dbReference type="Gene3D" id="3.40.50.1820">
    <property type="entry name" value="alpha/beta hydrolase"/>
    <property type="match status" value="1"/>
</dbReference>
<evidence type="ECO:0000259" key="4">
    <source>
        <dbReference type="Pfam" id="PF13947"/>
    </source>
</evidence>
<dbReference type="Pfam" id="PF03959">
    <property type="entry name" value="FSH1"/>
    <property type="match status" value="1"/>
</dbReference>
<evidence type="ECO:0000259" key="3">
    <source>
        <dbReference type="Pfam" id="PF03959"/>
    </source>
</evidence>
<protein>
    <recommendedName>
        <fullName evidence="7">Serine hydrolase FSH domain-containing protein</fullName>
    </recommendedName>
</protein>